<dbReference type="EMBL" id="MU839857">
    <property type="protein sequence ID" value="KAK1749508.1"/>
    <property type="molecule type" value="Genomic_DNA"/>
</dbReference>
<organism evidence="2 3">
    <name type="scientific">Echria macrotheca</name>
    <dbReference type="NCBI Taxonomy" id="438768"/>
    <lineage>
        <taxon>Eukaryota</taxon>
        <taxon>Fungi</taxon>
        <taxon>Dikarya</taxon>
        <taxon>Ascomycota</taxon>
        <taxon>Pezizomycotina</taxon>
        <taxon>Sordariomycetes</taxon>
        <taxon>Sordariomycetidae</taxon>
        <taxon>Sordariales</taxon>
        <taxon>Schizotheciaceae</taxon>
        <taxon>Echria</taxon>
    </lineage>
</organism>
<evidence type="ECO:0000313" key="2">
    <source>
        <dbReference type="EMBL" id="KAK1749508.1"/>
    </source>
</evidence>
<dbReference type="AlphaFoldDB" id="A0AAJ0B341"/>
<accession>A0AAJ0B341</accession>
<reference evidence="2" key="1">
    <citation type="submission" date="2023-06" db="EMBL/GenBank/DDBJ databases">
        <title>Genome-scale phylogeny and comparative genomics of the fungal order Sordariales.</title>
        <authorList>
            <consortium name="Lawrence Berkeley National Laboratory"/>
            <person name="Hensen N."/>
            <person name="Bonometti L."/>
            <person name="Westerberg I."/>
            <person name="Brannstrom I.O."/>
            <person name="Guillou S."/>
            <person name="Cros-Aarteil S."/>
            <person name="Calhoun S."/>
            <person name="Haridas S."/>
            <person name="Kuo A."/>
            <person name="Mondo S."/>
            <person name="Pangilinan J."/>
            <person name="Riley R."/>
            <person name="Labutti K."/>
            <person name="Andreopoulos B."/>
            <person name="Lipzen A."/>
            <person name="Chen C."/>
            <person name="Yanf M."/>
            <person name="Daum C."/>
            <person name="Ng V."/>
            <person name="Clum A."/>
            <person name="Steindorff A."/>
            <person name="Ohm R."/>
            <person name="Martin F."/>
            <person name="Silar P."/>
            <person name="Natvig D."/>
            <person name="Lalanne C."/>
            <person name="Gautier V."/>
            <person name="Ament-Velasquez S.L."/>
            <person name="Kruys A."/>
            <person name="Hutchinson M.I."/>
            <person name="Powell A.J."/>
            <person name="Barry K."/>
            <person name="Miller A.N."/>
            <person name="Grigoriev I.V."/>
            <person name="Debuchy R."/>
            <person name="Gladieux P."/>
            <person name="Thoren M.H."/>
            <person name="Johannesson H."/>
        </authorList>
    </citation>
    <scope>NUCLEOTIDE SEQUENCE</scope>
    <source>
        <strain evidence="2">PSN4</strain>
    </source>
</reference>
<dbReference type="Proteomes" id="UP001239445">
    <property type="component" value="Unassembled WGS sequence"/>
</dbReference>
<feature type="region of interest" description="Disordered" evidence="1">
    <location>
        <begin position="101"/>
        <end position="136"/>
    </location>
</feature>
<keyword evidence="3" id="KW-1185">Reference proteome</keyword>
<protein>
    <submittedName>
        <fullName evidence="2">DNA polymerase II large subunit</fullName>
    </submittedName>
</protein>
<proteinExistence type="predicted"/>
<evidence type="ECO:0000313" key="3">
    <source>
        <dbReference type="Proteomes" id="UP001239445"/>
    </source>
</evidence>
<sequence>MGQKQSLPPPQAAFFCPQTGIALESPLGVCDHCQAAHDIIWQSVYVCQNTGYRIELPRSRRPHKECPSCFQAHQPFSKRVYICPVTGAQIAHPRETGGRCQKCNRSHEDNSTPLGSRETMDGQTDNDMTTVPISTI</sequence>
<gene>
    <name evidence="2" type="ORF">QBC47DRAFT_151315</name>
</gene>
<comment type="caution">
    <text evidence="2">The sequence shown here is derived from an EMBL/GenBank/DDBJ whole genome shotgun (WGS) entry which is preliminary data.</text>
</comment>
<name>A0AAJ0B341_9PEZI</name>
<feature type="compositionally biased region" description="Polar residues" evidence="1">
    <location>
        <begin position="121"/>
        <end position="136"/>
    </location>
</feature>
<evidence type="ECO:0000256" key="1">
    <source>
        <dbReference type="SAM" id="MobiDB-lite"/>
    </source>
</evidence>